<protein>
    <submittedName>
        <fullName evidence="3">LAMA5-like protein</fullName>
    </submittedName>
</protein>
<dbReference type="InterPro" id="IPR052108">
    <property type="entry name" value="MEGF/SIB"/>
</dbReference>
<reference evidence="3" key="1">
    <citation type="submission" date="2022-11" db="EMBL/GenBank/DDBJ databases">
        <title>Centuries of genome instability and evolution in soft-shell clam transmissible cancer (bioRxiv).</title>
        <authorList>
            <person name="Hart S.F.M."/>
            <person name="Yonemitsu M.A."/>
            <person name="Giersch R.M."/>
            <person name="Beal B.F."/>
            <person name="Arriagada G."/>
            <person name="Davis B.W."/>
            <person name="Ostrander E.A."/>
            <person name="Goff S.P."/>
            <person name="Metzger M.J."/>
        </authorList>
    </citation>
    <scope>NUCLEOTIDE SEQUENCE</scope>
    <source>
        <strain evidence="3">MELC-2E11</strain>
        <tissue evidence="3">Siphon/mantle</tissue>
    </source>
</reference>
<evidence type="ECO:0000256" key="1">
    <source>
        <dbReference type="SAM" id="Phobius"/>
    </source>
</evidence>
<evidence type="ECO:0000313" key="3">
    <source>
        <dbReference type="EMBL" id="WAR16727.1"/>
    </source>
</evidence>
<sequence length="356" mass="38779">MCAPGKYGFTCQQTCGHSNCVCTEQWNCVSCQAGFWNKQNNCLYVCISPACFCLNGNNCETCQEWFYDPGVGLCEGICSAGCNETKCNDDGTCTCKPYYTGNKCDSCVDGRYGSECLARCSKGCLANTCSSFNGTCKCKHNFAGDKCDTCVDGLYGQNCSFTCSSGCLNDTCSSADGKCNCKRNYDGKTCDACVNGWYGKDCMNQCSKNCEDYICEFNTGRCLIGCITGYVGANCTFSTEEHITKKNKSEVEAAVGGLIAAVLVDVAVLSVIIILKRRNQIHLQRTQHTIEESDTPQPVVYASVQENSNSLYEEIVNNAANNERGIAKNDSGHGVYTETQQVELVMEEEIEDDCLE</sequence>
<dbReference type="InterPro" id="IPR000742">
    <property type="entry name" value="EGF"/>
</dbReference>
<organism evidence="3 4">
    <name type="scientific">Mya arenaria</name>
    <name type="common">Soft-shell clam</name>
    <dbReference type="NCBI Taxonomy" id="6604"/>
    <lineage>
        <taxon>Eukaryota</taxon>
        <taxon>Metazoa</taxon>
        <taxon>Spiralia</taxon>
        <taxon>Lophotrochozoa</taxon>
        <taxon>Mollusca</taxon>
        <taxon>Bivalvia</taxon>
        <taxon>Autobranchia</taxon>
        <taxon>Heteroconchia</taxon>
        <taxon>Euheterodonta</taxon>
        <taxon>Imparidentia</taxon>
        <taxon>Neoheterodontei</taxon>
        <taxon>Myida</taxon>
        <taxon>Myoidea</taxon>
        <taxon>Myidae</taxon>
        <taxon>Mya</taxon>
    </lineage>
</organism>
<gene>
    <name evidence="3" type="ORF">MAR_031321</name>
</gene>
<feature type="domain" description="Laminin EGF-like" evidence="2">
    <location>
        <begin position="93"/>
        <end position="124"/>
    </location>
</feature>
<feature type="domain" description="Laminin EGF-like" evidence="2">
    <location>
        <begin position="179"/>
        <end position="210"/>
    </location>
</feature>
<keyword evidence="4" id="KW-1185">Reference proteome</keyword>
<dbReference type="SMART" id="SM00180">
    <property type="entry name" value="EGF_Lam"/>
    <property type="match status" value="3"/>
</dbReference>
<dbReference type="PROSITE" id="PS01248">
    <property type="entry name" value="EGF_LAM_1"/>
    <property type="match status" value="2"/>
</dbReference>
<dbReference type="SMART" id="SM00181">
    <property type="entry name" value="EGF"/>
    <property type="match status" value="5"/>
</dbReference>
<feature type="transmembrane region" description="Helical" evidence="1">
    <location>
        <begin position="253"/>
        <end position="275"/>
    </location>
</feature>
<dbReference type="Pfam" id="PF00053">
    <property type="entry name" value="EGF_laminin"/>
    <property type="match status" value="2"/>
</dbReference>
<evidence type="ECO:0000259" key="2">
    <source>
        <dbReference type="PROSITE" id="PS01248"/>
    </source>
</evidence>
<keyword evidence="1" id="KW-0472">Membrane</keyword>
<dbReference type="PANTHER" id="PTHR24035">
    <property type="entry name" value="MULTIPLE EPIDERMAL GROWTH FACTOR-LIKE DOMAINS PROTEIN"/>
    <property type="match status" value="1"/>
</dbReference>
<proteinExistence type="predicted"/>
<evidence type="ECO:0000313" key="4">
    <source>
        <dbReference type="Proteomes" id="UP001164746"/>
    </source>
</evidence>
<dbReference type="Proteomes" id="UP001164746">
    <property type="component" value="Chromosome 10"/>
</dbReference>
<dbReference type="InterPro" id="IPR002049">
    <property type="entry name" value="LE_dom"/>
</dbReference>
<dbReference type="PRINTS" id="PR00011">
    <property type="entry name" value="EGFLAMININ"/>
</dbReference>
<dbReference type="EMBL" id="CP111021">
    <property type="protein sequence ID" value="WAR16727.1"/>
    <property type="molecule type" value="Genomic_DNA"/>
</dbReference>
<dbReference type="CDD" id="cd00055">
    <property type="entry name" value="EGF_Lam"/>
    <property type="match status" value="1"/>
</dbReference>
<keyword evidence="1" id="KW-0812">Transmembrane</keyword>
<name>A0ABY7F554_MYAAR</name>
<dbReference type="Gene3D" id="2.170.300.10">
    <property type="entry name" value="Tie2 ligand-binding domain superfamily"/>
    <property type="match status" value="1"/>
</dbReference>
<accession>A0ABY7F554</accession>
<dbReference type="PANTHER" id="PTHR24035:SF109">
    <property type="entry name" value="PROTEIN DRAPER"/>
    <property type="match status" value="1"/>
</dbReference>
<keyword evidence="1" id="KW-1133">Transmembrane helix</keyword>